<accession>A0A4S4KWI7</accession>
<name>A0A4S4KWI7_9AGAM</name>
<reference evidence="2 3" key="1">
    <citation type="submission" date="2019-02" db="EMBL/GenBank/DDBJ databases">
        <title>Genome sequencing of the rare red list fungi Phellinidium pouzarii.</title>
        <authorList>
            <person name="Buettner E."/>
            <person name="Kellner H."/>
        </authorList>
    </citation>
    <scope>NUCLEOTIDE SEQUENCE [LARGE SCALE GENOMIC DNA]</scope>
    <source>
        <strain evidence="2 3">DSM 108285</strain>
    </source>
</reference>
<evidence type="ECO:0000313" key="3">
    <source>
        <dbReference type="Proteomes" id="UP000308199"/>
    </source>
</evidence>
<proteinExistence type="predicted"/>
<dbReference type="EMBL" id="SGPK01000494">
    <property type="protein sequence ID" value="THH03144.1"/>
    <property type="molecule type" value="Genomic_DNA"/>
</dbReference>
<feature type="region of interest" description="Disordered" evidence="1">
    <location>
        <begin position="142"/>
        <end position="162"/>
    </location>
</feature>
<dbReference type="Proteomes" id="UP000308199">
    <property type="component" value="Unassembled WGS sequence"/>
</dbReference>
<gene>
    <name evidence="2" type="ORF">EW145_g6493</name>
</gene>
<organism evidence="2 3">
    <name type="scientific">Phellinidium pouzarii</name>
    <dbReference type="NCBI Taxonomy" id="167371"/>
    <lineage>
        <taxon>Eukaryota</taxon>
        <taxon>Fungi</taxon>
        <taxon>Dikarya</taxon>
        <taxon>Basidiomycota</taxon>
        <taxon>Agaricomycotina</taxon>
        <taxon>Agaricomycetes</taxon>
        <taxon>Hymenochaetales</taxon>
        <taxon>Hymenochaetaceae</taxon>
        <taxon>Phellinidium</taxon>
    </lineage>
</organism>
<keyword evidence="3" id="KW-1185">Reference proteome</keyword>
<comment type="caution">
    <text evidence="2">The sequence shown here is derived from an EMBL/GenBank/DDBJ whole genome shotgun (WGS) entry which is preliminary data.</text>
</comment>
<sequence length="320" mass="35105">MFIPTLTLNFSFRTRAVRNKDTDNNRSELNNVLHPAKSSGSAVGRAWDHILDRVETIRRKHWLGAQDESSVKLTKAATVSSPLETGPSQSDVSTQAFGPVLPFSPRLATVYALPSLASSGLTLPPTPGPFTPIKECSDEPDFGGKVKQANPDRDEENTLSGEGERAIAVRCQPPHFGRQPRMVTMRLGEWDVTSTRKCEANVNSETKPAINDNGDYDRRARLGCSSKMVTMVLGEFDMQWPRVRVDTGRQSRTVVMRLGEFDLARQWSRGLANGYDNGRDGSVGGGECKCIVSPARFGQVSPMVTMRLGEFDLAAGRMSS</sequence>
<dbReference type="AlphaFoldDB" id="A0A4S4KWI7"/>
<evidence type="ECO:0000256" key="1">
    <source>
        <dbReference type="SAM" id="MobiDB-lite"/>
    </source>
</evidence>
<protein>
    <submittedName>
        <fullName evidence="2">Uncharacterized protein</fullName>
    </submittedName>
</protein>
<evidence type="ECO:0000313" key="2">
    <source>
        <dbReference type="EMBL" id="THH03144.1"/>
    </source>
</evidence>